<sequence>MKKLLFLGLFCLCMQIAQAQTAPTAVAASAAASKDDDTMVLALSGTSAESWRRLAQVLVQRGYSIAHSDNSLFTVTTNGLFKRSIGVLSVAGTVVGETLQVRLYWGSASDTGGGQPLLTRRKQSERWVELVAIGQAYGGPVSYTTSVPD</sequence>
<feature type="chain" id="PRO_5028811109" evidence="1">
    <location>
        <begin position="20"/>
        <end position="149"/>
    </location>
</feature>
<organism evidence="2 3">
    <name type="scientific">Hymenobacter qilianensis</name>
    <dbReference type="NCBI Taxonomy" id="1385715"/>
    <lineage>
        <taxon>Bacteria</taxon>
        <taxon>Pseudomonadati</taxon>
        <taxon>Bacteroidota</taxon>
        <taxon>Cytophagia</taxon>
        <taxon>Cytophagales</taxon>
        <taxon>Hymenobacteraceae</taxon>
        <taxon>Hymenobacter</taxon>
    </lineage>
</organism>
<dbReference type="AlphaFoldDB" id="A0A7H0GUQ4"/>
<keyword evidence="1" id="KW-0732">Signal</keyword>
<evidence type="ECO:0000313" key="3">
    <source>
        <dbReference type="Proteomes" id="UP000516093"/>
    </source>
</evidence>
<dbReference type="Proteomes" id="UP000516093">
    <property type="component" value="Chromosome"/>
</dbReference>
<dbReference type="RefSeq" id="WP_187732288.1">
    <property type="nucleotide sequence ID" value="NZ_BMFN01000002.1"/>
</dbReference>
<name>A0A7H0GUQ4_9BACT</name>
<proteinExistence type="predicted"/>
<protein>
    <submittedName>
        <fullName evidence="2">Uncharacterized protein</fullName>
    </submittedName>
</protein>
<dbReference type="KEGG" id="hqi:H9L05_19300"/>
<evidence type="ECO:0000256" key="1">
    <source>
        <dbReference type="SAM" id="SignalP"/>
    </source>
</evidence>
<reference evidence="2 3" key="1">
    <citation type="submission" date="2020-08" db="EMBL/GenBank/DDBJ databases">
        <title>Genome sequence of Hymenobacter qilianensis JCM 19763T.</title>
        <authorList>
            <person name="Hyun D.-W."/>
            <person name="Bae J.-W."/>
        </authorList>
    </citation>
    <scope>NUCLEOTIDE SEQUENCE [LARGE SCALE GENOMIC DNA]</scope>
    <source>
        <strain evidence="2 3">JCM 19763</strain>
    </source>
</reference>
<evidence type="ECO:0000313" key="2">
    <source>
        <dbReference type="EMBL" id="QNP52020.1"/>
    </source>
</evidence>
<feature type="signal peptide" evidence="1">
    <location>
        <begin position="1"/>
        <end position="19"/>
    </location>
</feature>
<gene>
    <name evidence="2" type="ORF">H9L05_19300</name>
</gene>
<accession>A0A7H0GUQ4</accession>
<dbReference type="EMBL" id="CP060784">
    <property type="protein sequence ID" value="QNP52020.1"/>
    <property type="molecule type" value="Genomic_DNA"/>
</dbReference>
<keyword evidence="3" id="KW-1185">Reference proteome</keyword>